<dbReference type="STRING" id="1469647.BC351_22980"/>
<name>A0A1V4HMD0_9BACL</name>
<protein>
    <submittedName>
        <fullName evidence="1">Uncharacterized protein</fullName>
    </submittedName>
</protein>
<keyword evidence="2" id="KW-1185">Reference proteome</keyword>
<reference evidence="2" key="1">
    <citation type="submission" date="2016-07" db="EMBL/GenBank/DDBJ databases">
        <authorList>
            <person name="Florea S."/>
            <person name="Webb J.S."/>
            <person name="Jaromczyk J."/>
            <person name="Schardl C.L."/>
        </authorList>
    </citation>
    <scope>NUCLEOTIDE SEQUENCE [LARGE SCALE GENOMIC DNA]</scope>
    <source>
        <strain evidence="2">CY1</strain>
    </source>
</reference>
<gene>
    <name evidence="1" type="ORF">BC351_22980</name>
</gene>
<dbReference type="AlphaFoldDB" id="A0A1V4HMD0"/>
<evidence type="ECO:0000313" key="1">
    <source>
        <dbReference type="EMBL" id="OPH58673.1"/>
    </source>
</evidence>
<comment type="caution">
    <text evidence="1">The sequence shown here is derived from an EMBL/GenBank/DDBJ whole genome shotgun (WGS) entry which is preliminary data.</text>
</comment>
<dbReference type="Proteomes" id="UP000190626">
    <property type="component" value="Unassembled WGS sequence"/>
</dbReference>
<dbReference type="EMBL" id="MBTG01000009">
    <property type="protein sequence ID" value="OPH58673.1"/>
    <property type="molecule type" value="Genomic_DNA"/>
</dbReference>
<accession>A0A1V4HMD0</accession>
<organism evidence="1 2">
    <name type="scientific">Paenibacillus ferrarius</name>
    <dbReference type="NCBI Taxonomy" id="1469647"/>
    <lineage>
        <taxon>Bacteria</taxon>
        <taxon>Bacillati</taxon>
        <taxon>Bacillota</taxon>
        <taxon>Bacilli</taxon>
        <taxon>Bacillales</taxon>
        <taxon>Paenibacillaceae</taxon>
        <taxon>Paenibacillus</taxon>
    </lineage>
</organism>
<evidence type="ECO:0000313" key="2">
    <source>
        <dbReference type="Proteomes" id="UP000190626"/>
    </source>
</evidence>
<sequence length="68" mass="7511">MGLRSSEAGESVGLRIHERNCLGKMRSEQTRMGTTVRYLSKNRQFPAEMELGYAISPKTGGTSMNSSK</sequence>
<proteinExistence type="predicted"/>